<dbReference type="SUPFAM" id="SSF47203">
    <property type="entry name" value="Acyl-CoA dehydrogenase C-terminal domain-like"/>
    <property type="match status" value="1"/>
</dbReference>
<dbReference type="EMBL" id="SODF01000001">
    <property type="protein sequence ID" value="TDW21921.1"/>
    <property type="molecule type" value="Genomic_DNA"/>
</dbReference>
<dbReference type="Pfam" id="PF02771">
    <property type="entry name" value="Acyl-CoA_dh_N"/>
    <property type="match status" value="1"/>
</dbReference>
<keyword evidence="10" id="KW-1185">Reference proteome</keyword>
<evidence type="ECO:0000256" key="5">
    <source>
        <dbReference type="RuleBase" id="RU362125"/>
    </source>
</evidence>
<dbReference type="Pfam" id="PF02770">
    <property type="entry name" value="Acyl-CoA_dh_M"/>
    <property type="match status" value="1"/>
</dbReference>
<evidence type="ECO:0000313" key="10">
    <source>
        <dbReference type="Proteomes" id="UP000295447"/>
    </source>
</evidence>
<feature type="domain" description="Acyl-CoA dehydrogenase/oxidase C-terminal" evidence="6">
    <location>
        <begin position="261"/>
        <end position="403"/>
    </location>
</feature>
<dbReference type="InterPro" id="IPR045008">
    <property type="entry name" value="ACX4-like"/>
</dbReference>
<evidence type="ECO:0000259" key="7">
    <source>
        <dbReference type="Pfam" id="PF02770"/>
    </source>
</evidence>
<keyword evidence="3 5" id="KW-0285">Flavoprotein</keyword>
<evidence type="ECO:0000259" key="6">
    <source>
        <dbReference type="Pfam" id="PF00441"/>
    </source>
</evidence>
<dbReference type="Gene3D" id="1.10.540.10">
    <property type="entry name" value="Acyl-CoA dehydrogenase/oxidase, N-terminal domain"/>
    <property type="match status" value="1"/>
</dbReference>
<evidence type="ECO:0000256" key="2">
    <source>
        <dbReference type="ARBA" id="ARBA00009347"/>
    </source>
</evidence>
<proteinExistence type="inferred from homology"/>
<evidence type="ECO:0000313" key="9">
    <source>
        <dbReference type="EMBL" id="TDW21921.1"/>
    </source>
</evidence>
<dbReference type="GO" id="GO:0003995">
    <property type="term" value="F:acyl-CoA dehydrogenase activity"/>
    <property type="evidence" value="ECO:0007669"/>
    <property type="project" value="InterPro"/>
</dbReference>
<evidence type="ECO:0000256" key="4">
    <source>
        <dbReference type="ARBA" id="ARBA00022827"/>
    </source>
</evidence>
<dbReference type="PANTHER" id="PTHR43188:SF1">
    <property type="entry name" value="ACYL-COA DEHYDROGENASE"/>
    <property type="match status" value="1"/>
</dbReference>
<dbReference type="Proteomes" id="UP000295447">
    <property type="component" value="Unassembled WGS sequence"/>
</dbReference>
<dbReference type="InterPro" id="IPR009075">
    <property type="entry name" value="AcylCo_DH/oxidase_C"/>
</dbReference>
<dbReference type="InterPro" id="IPR006091">
    <property type="entry name" value="Acyl-CoA_Oxase/DH_mid-dom"/>
</dbReference>
<accession>A0A4R7ZXN4</accession>
<comment type="similarity">
    <text evidence="2 5">Belongs to the acyl-CoA dehydrogenase family.</text>
</comment>
<protein>
    <submittedName>
        <fullName evidence="9">Glutaryl-CoA dehydrogenase</fullName>
    </submittedName>
</protein>
<gene>
    <name evidence="9" type="ORF">EV650_0752</name>
</gene>
<name>A0A4R7ZXN4_9ACTN</name>
<dbReference type="Gene3D" id="2.40.110.10">
    <property type="entry name" value="Butyryl-CoA Dehydrogenase, subunit A, domain 2"/>
    <property type="match status" value="1"/>
</dbReference>
<dbReference type="InterPro" id="IPR009100">
    <property type="entry name" value="AcylCoA_DH/oxidase_NM_dom_sf"/>
</dbReference>
<evidence type="ECO:0000256" key="1">
    <source>
        <dbReference type="ARBA" id="ARBA00001974"/>
    </source>
</evidence>
<dbReference type="PROSITE" id="PS00073">
    <property type="entry name" value="ACYL_COA_DH_2"/>
    <property type="match status" value="1"/>
</dbReference>
<organism evidence="9 10">
    <name type="scientific">Kribbella kalugense</name>
    <dbReference type="NCBI Taxonomy" id="2512221"/>
    <lineage>
        <taxon>Bacteria</taxon>
        <taxon>Bacillati</taxon>
        <taxon>Actinomycetota</taxon>
        <taxon>Actinomycetes</taxon>
        <taxon>Propionibacteriales</taxon>
        <taxon>Kribbellaceae</taxon>
        <taxon>Kribbella</taxon>
    </lineage>
</organism>
<dbReference type="Pfam" id="PF00441">
    <property type="entry name" value="Acyl-CoA_dh_1"/>
    <property type="match status" value="1"/>
</dbReference>
<dbReference type="PANTHER" id="PTHR43188">
    <property type="entry name" value="ACYL-COENZYME A OXIDASE"/>
    <property type="match status" value="1"/>
</dbReference>
<feature type="domain" description="Acyl-CoA oxidase/dehydrogenase middle" evidence="7">
    <location>
        <begin position="152"/>
        <end position="244"/>
    </location>
</feature>
<dbReference type="SUPFAM" id="SSF56645">
    <property type="entry name" value="Acyl-CoA dehydrogenase NM domain-like"/>
    <property type="match status" value="1"/>
</dbReference>
<dbReference type="GO" id="GO:0006635">
    <property type="term" value="P:fatty acid beta-oxidation"/>
    <property type="evidence" value="ECO:0007669"/>
    <property type="project" value="InterPro"/>
</dbReference>
<dbReference type="InterPro" id="IPR036250">
    <property type="entry name" value="AcylCo_DH-like_C"/>
</dbReference>
<comment type="caution">
    <text evidence="9">The sequence shown here is derived from an EMBL/GenBank/DDBJ whole genome shotgun (WGS) entry which is preliminary data.</text>
</comment>
<reference evidence="9 10" key="1">
    <citation type="submission" date="2019-03" db="EMBL/GenBank/DDBJ databases">
        <title>Genomic Encyclopedia of Type Strains, Phase III (KMG-III): the genomes of soil and plant-associated and newly described type strains.</title>
        <authorList>
            <person name="Whitman W."/>
        </authorList>
    </citation>
    <scope>NUCLEOTIDE SEQUENCE [LARGE SCALE GENOMIC DNA]</scope>
    <source>
        <strain evidence="9 10">VKM Ac-2570</strain>
    </source>
</reference>
<dbReference type="InterPro" id="IPR037069">
    <property type="entry name" value="AcylCoA_DH/ox_N_sf"/>
</dbReference>
<dbReference type="Gene3D" id="1.20.140.10">
    <property type="entry name" value="Butyryl-CoA Dehydrogenase, subunit A, domain 3"/>
    <property type="match status" value="1"/>
</dbReference>
<dbReference type="GO" id="GO:0050660">
    <property type="term" value="F:flavin adenine dinucleotide binding"/>
    <property type="evidence" value="ECO:0007669"/>
    <property type="project" value="InterPro"/>
</dbReference>
<dbReference type="AlphaFoldDB" id="A0A4R7ZXN4"/>
<dbReference type="InterPro" id="IPR006089">
    <property type="entry name" value="Acyl-CoA_DH_CS"/>
</dbReference>
<comment type="cofactor">
    <cofactor evidence="1 5">
        <name>FAD</name>
        <dbReference type="ChEBI" id="CHEBI:57692"/>
    </cofactor>
</comment>
<dbReference type="InterPro" id="IPR046373">
    <property type="entry name" value="Acyl-CoA_Oxase/DH_mid-dom_sf"/>
</dbReference>
<feature type="domain" description="Acyl-CoA dehydrogenase/oxidase N-terminal" evidence="8">
    <location>
        <begin position="37"/>
        <end position="146"/>
    </location>
</feature>
<sequence>MSDTMLADETYDETTLTTTDIGKSLGTDYFGLRDELTDAEQVYLDRTREFVDTEVLPVINGYWERAEFPWALVKKMGALGIVGDGIVGYGCPPMSSVAAGLINMELNRGDGSLGTFQAVQAGLAMRSIWMLGSEEQKQRWLPAMATLDKLGAFALTEPEHGSDAVALETAATRDGEGYRLNGKKRWIGNGTIADVIVVWARDTLDGKVKGFLVEKDAPGYDARLIEGKGSVRAVWQADLTLTDVFVPDANVLPGARTFKDAARVLASTRIAVAWGALGHAVAAYEAALSYTRRRRQFGKPLVSFQMVQDQLVKMLAEVTAMQLYCLRVSRLEEQGKLTDTIAALAKMNNTLKARQVIAEARDLLGGNGILLDYHVIRHMTDIESIYTYEGTEHIQTLIVGRDITGVSAIS</sequence>
<evidence type="ECO:0000256" key="3">
    <source>
        <dbReference type="ARBA" id="ARBA00022630"/>
    </source>
</evidence>
<keyword evidence="4 5" id="KW-0274">FAD</keyword>
<dbReference type="InterPro" id="IPR013786">
    <property type="entry name" value="AcylCoA_DH/ox_N"/>
</dbReference>
<dbReference type="RefSeq" id="WP_202874372.1">
    <property type="nucleotide sequence ID" value="NZ_SODF01000001.1"/>
</dbReference>
<keyword evidence="5" id="KW-0560">Oxidoreductase</keyword>
<evidence type="ECO:0000259" key="8">
    <source>
        <dbReference type="Pfam" id="PF02771"/>
    </source>
</evidence>